<evidence type="ECO:0000256" key="7">
    <source>
        <dbReference type="ARBA" id="ARBA00022692"/>
    </source>
</evidence>
<keyword evidence="13 16" id="KW-0472">Membrane</keyword>
<dbReference type="EMBL" id="DVHN01000045">
    <property type="protein sequence ID" value="HIR88084.1"/>
    <property type="molecule type" value="Genomic_DNA"/>
</dbReference>
<dbReference type="InterPro" id="IPR003661">
    <property type="entry name" value="HisK_dim/P_dom"/>
</dbReference>
<dbReference type="SMART" id="SM00387">
    <property type="entry name" value="HATPase_c"/>
    <property type="match status" value="1"/>
</dbReference>
<evidence type="ECO:0000256" key="5">
    <source>
        <dbReference type="ARBA" id="ARBA00022553"/>
    </source>
</evidence>
<comment type="catalytic activity">
    <reaction evidence="1">
        <text>ATP + protein L-histidine = ADP + protein N-phospho-L-histidine.</text>
        <dbReference type="EC" id="2.7.13.3"/>
    </reaction>
</comment>
<dbReference type="Gene3D" id="3.30.565.10">
    <property type="entry name" value="Histidine kinase-like ATPase, C-terminal domain"/>
    <property type="match status" value="1"/>
</dbReference>
<keyword evidence="5" id="KW-0597">Phosphoprotein</keyword>
<reference evidence="18" key="2">
    <citation type="journal article" date="2021" name="PeerJ">
        <title>Extensive microbial diversity within the chicken gut microbiome revealed by metagenomics and culture.</title>
        <authorList>
            <person name="Gilroy R."/>
            <person name="Ravi A."/>
            <person name="Getino M."/>
            <person name="Pursley I."/>
            <person name="Horton D.L."/>
            <person name="Alikhan N.F."/>
            <person name="Baker D."/>
            <person name="Gharbi K."/>
            <person name="Hall N."/>
            <person name="Watson M."/>
            <person name="Adriaenssens E.M."/>
            <person name="Foster-Nyarko E."/>
            <person name="Jarju S."/>
            <person name="Secka A."/>
            <person name="Antonio M."/>
            <person name="Oren A."/>
            <person name="Chaudhuri R.R."/>
            <person name="La Ragione R."/>
            <person name="Hildebrand F."/>
            <person name="Pallen M.J."/>
        </authorList>
    </citation>
    <scope>NUCLEOTIDE SEQUENCE</scope>
    <source>
        <strain evidence="18">ChiW13-3771</strain>
    </source>
</reference>
<keyword evidence="8" id="KW-0547">Nucleotide-binding</keyword>
<feature type="transmembrane region" description="Helical" evidence="16">
    <location>
        <begin position="159"/>
        <end position="177"/>
    </location>
</feature>
<dbReference type="SMART" id="SM00388">
    <property type="entry name" value="HisKA"/>
    <property type="match status" value="1"/>
</dbReference>
<proteinExistence type="predicted"/>
<gene>
    <name evidence="18" type="ORF">IAC96_03955</name>
</gene>
<dbReference type="EC" id="2.7.13.3" evidence="3"/>
<evidence type="ECO:0000256" key="8">
    <source>
        <dbReference type="ARBA" id="ARBA00022741"/>
    </source>
</evidence>
<dbReference type="SUPFAM" id="SSF55874">
    <property type="entry name" value="ATPase domain of HSP90 chaperone/DNA topoisomerase II/histidine kinase"/>
    <property type="match status" value="1"/>
</dbReference>
<keyword evidence="7 16" id="KW-0812">Transmembrane</keyword>
<keyword evidence="6" id="KW-0808">Transferase</keyword>
<dbReference type="InterPro" id="IPR003594">
    <property type="entry name" value="HATPase_dom"/>
</dbReference>
<evidence type="ECO:0000256" key="16">
    <source>
        <dbReference type="SAM" id="Phobius"/>
    </source>
</evidence>
<protein>
    <recommendedName>
        <fullName evidence="3">histidine kinase</fullName>
        <ecNumber evidence="3">2.7.13.3</ecNumber>
    </recommendedName>
</protein>
<keyword evidence="9 18" id="KW-0418">Kinase</keyword>
<evidence type="ECO:0000256" key="3">
    <source>
        <dbReference type="ARBA" id="ARBA00012438"/>
    </source>
</evidence>
<dbReference type="GO" id="GO:0000155">
    <property type="term" value="F:phosphorelay sensor kinase activity"/>
    <property type="evidence" value="ECO:0007669"/>
    <property type="project" value="InterPro"/>
</dbReference>
<comment type="caution">
    <text evidence="18">The sequence shown here is derived from an EMBL/GenBank/DDBJ whole genome shotgun (WGS) entry which is preliminary data.</text>
</comment>
<dbReference type="CDD" id="cd00082">
    <property type="entry name" value="HisKA"/>
    <property type="match status" value="1"/>
</dbReference>
<evidence type="ECO:0000256" key="10">
    <source>
        <dbReference type="ARBA" id="ARBA00022840"/>
    </source>
</evidence>
<evidence type="ECO:0000256" key="11">
    <source>
        <dbReference type="ARBA" id="ARBA00022989"/>
    </source>
</evidence>
<dbReference type="Proteomes" id="UP000824201">
    <property type="component" value="Unassembled WGS sequence"/>
</dbReference>
<keyword evidence="12" id="KW-0902">Two-component regulatory system</keyword>
<comment type="subcellular location">
    <subcellularLocation>
        <location evidence="2">Cell membrane</location>
        <topology evidence="2">Multi-pass membrane protein</topology>
    </subcellularLocation>
</comment>
<evidence type="ECO:0000256" key="2">
    <source>
        <dbReference type="ARBA" id="ARBA00004651"/>
    </source>
</evidence>
<dbReference type="PANTHER" id="PTHR45528:SF1">
    <property type="entry name" value="SENSOR HISTIDINE KINASE CPXA"/>
    <property type="match status" value="1"/>
</dbReference>
<evidence type="ECO:0000256" key="4">
    <source>
        <dbReference type="ARBA" id="ARBA00022475"/>
    </source>
</evidence>
<dbReference type="SUPFAM" id="SSF47384">
    <property type="entry name" value="Homodimeric domain of signal transducing histidine kinase"/>
    <property type="match status" value="1"/>
</dbReference>
<organism evidence="18 19">
    <name type="scientific">Candidatus Fimimorpha faecalis</name>
    <dbReference type="NCBI Taxonomy" id="2840824"/>
    <lineage>
        <taxon>Bacteria</taxon>
        <taxon>Bacillati</taxon>
        <taxon>Bacillota</taxon>
        <taxon>Clostridia</taxon>
        <taxon>Eubacteriales</taxon>
        <taxon>Candidatus Fimimorpha</taxon>
    </lineage>
</organism>
<keyword evidence="10" id="KW-0067">ATP-binding</keyword>
<evidence type="ECO:0000313" key="19">
    <source>
        <dbReference type="Proteomes" id="UP000824201"/>
    </source>
</evidence>
<feature type="transmembrane region" description="Helical" evidence="16">
    <location>
        <begin position="13"/>
        <end position="36"/>
    </location>
</feature>
<feature type="coiled-coil region" evidence="14">
    <location>
        <begin position="300"/>
        <end position="327"/>
    </location>
</feature>
<dbReference type="InterPro" id="IPR050398">
    <property type="entry name" value="HssS/ArlS-like"/>
</dbReference>
<evidence type="ECO:0000313" key="18">
    <source>
        <dbReference type="EMBL" id="HIR88084.1"/>
    </source>
</evidence>
<evidence type="ECO:0000256" key="1">
    <source>
        <dbReference type="ARBA" id="ARBA00000085"/>
    </source>
</evidence>
<evidence type="ECO:0000256" key="9">
    <source>
        <dbReference type="ARBA" id="ARBA00022777"/>
    </source>
</evidence>
<name>A0A9D1ECZ2_9FIRM</name>
<evidence type="ECO:0000259" key="17">
    <source>
        <dbReference type="PROSITE" id="PS50109"/>
    </source>
</evidence>
<dbReference type="InterPro" id="IPR005467">
    <property type="entry name" value="His_kinase_dom"/>
</dbReference>
<dbReference type="GO" id="GO:0005886">
    <property type="term" value="C:plasma membrane"/>
    <property type="evidence" value="ECO:0007669"/>
    <property type="project" value="UniProtKB-SubCell"/>
</dbReference>
<feature type="compositionally biased region" description="Basic and acidic residues" evidence="15">
    <location>
        <begin position="492"/>
        <end position="518"/>
    </location>
</feature>
<accession>A0A9D1ECZ2</accession>
<evidence type="ECO:0000256" key="14">
    <source>
        <dbReference type="SAM" id="Coils"/>
    </source>
</evidence>
<evidence type="ECO:0000256" key="15">
    <source>
        <dbReference type="SAM" id="MobiDB-lite"/>
    </source>
</evidence>
<reference evidence="18" key="1">
    <citation type="submission" date="2020-10" db="EMBL/GenBank/DDBJ databases">
        <authorList>
            <person name="Gilroy R."/>
        </authorList>
    </citation>
    <scope>NUCLEOTIDE SEQUENCE</scope>
    <source>
        <strain evidence="18">ChiW13-3771</strain>
    </source>
</reference>
<feature type="domain" description="Histidine kinase" evidence="17">
    <location>
        <begin position="271"/>
        <end position="468"/>
    </location>
</feature>
<sequence length="554" mass="63537">MEWSDSFTRDVDIITRLIPLEIVAFLISFIYLIVSAGRRKGSEQIHLSRYDKIPGEVIVFIVVVAGVFFGTSNLFFDFASTVDYVIYMNYYPFNPTELILSIFTILAVLFAEYLFLMIVLMRIVRRRKAGIGYWDTSIFHMLGEKAVCMYDARKEVGRLLLLLIGGIVCFLICSAFASGYGLIAALGVLGMIFIPFLMLKRLIQEAIWRNRIYEGINHIAGGEPGYKINLDGMKSNERKAGEQINNLGEGLQIAVTQATKNERLKSELITNVSHDIKTPLTSIINYVDLIKRENIENEKVKEYIRVLDEKSQRLKHLTEDLVEASKANTGNLNLDMEKIDFMQLIHQTIGEFQDKFEERQLKTVVKLDKSPIWIYADGRRVWRVMENLLQNIYKYAMPQTRVYIESVTTSKKTTVTIKNISENPLNIPASELTERFIRGDVARTTEGSGLGLSIAKSLTELMNGTFELYLDGDLFRVSIGFDRMGVEKEAQKAEEEEKKNTFDWEEFLKKPEQKKDEEVPNSESKTTKKQKITLMSMWKNLAEEAKHLNLKVKK</sequence>
<dbReference type="AlphaFoldDB" id="A0A9D1ECZ2"/>
<dbReference type="Gene3D" id="1.10.287.130">
    <property type="match status" value="1"/>
</dbReference>
<evidence type="ECO:0000256" key="13">
    <source>
        <dbReference type="ARBA" id="ARBA00023136"/>
    </source>
</evidence>
<feature type="transmembrane region" description="Helical" evidence="16">
    <location>
        <begin position="98"/>
        <end position="120"/>
    </location>
</feature>
<evidence type="ECO:0000256" key="12">
    <source>
        <dbReference type="ARBA" id="ARBA00023012"/>
    </source>
</evidence>
<dbReference type="Pfam" id="PF02518">
    <property type="entry name" value="HATPase_c"/>
    <property type="match status" value="1"/>
</dbReference>
<evidence type="ECO:0000256" key="6">
    <source>
        <dbReference type="ARBA" id="ARBA00022679"/>
    </source>
</evidence>
<dbReference type="InterPro" id="IPR036097">
    <property type="entry name" value="HisK_dim/P_sf"/>
</dbReference>
<keyword evidence="4" id="KW-1003">Cell membrane</keyword>
<dbReference type="FunFam" id="1.10.287.130:FF:000001">
    <property type="entry name" value="Two-component sensor histidine kinase"/>
    <property type="match status" value="1"/>
</dbReference>
<keyword evidence="11 16" id="KW-1133">Transmembrane helix</keyword>
<dbReference type="PANTHER" id="PTHR45528">
    <property type="entry name" value="SENSOR HISTIDINE KINASE CPXA"/>
    <property type="match status" value="1"/>
</dbReference>
<dbReference type="GO" id="GO:0005524">
    <property type="term" value="F:ATP binding"/>
    <property type="evidence" value="ECO:0007669"/>
    <property type="project" value="UniProtKB-KW"/>
</dbReference>
<dbReference type="InterPro" id="IPR036890">
    <property type="entry name" value="HATPase_C_sf"/>
</dbReference>
<feature type="transmembrane region" description="Helical" evidence="16">
    <location>
        <begin position="57"/>
        <end position="78"/>
    </location>
</feature>
<keyword evidence="14" id="KW-0175">Coiled coil</keyword>
<feature type="region of interest" description="Disordered" evidence="15">
    <location>
        <begin position="492"/>
        <end position="530"/>
    </location>
</feature>
<dbReference type="Pfam" id="PF00512">
    <property type="entry name" value="HisKA"/>
    <property type="match status" value="1"/>
</dbReference>
<dbReference type="PROSITE" id="PS50109">
    <property type="entry name" value="HIS_KIN"/>
    <property type="match status" value="1"/>
</dbReference>